<sequence length="166" mass="18411">RRRPHRRSSDPVHSKPFEYLVTCGTLSVIAGDFLPFPAPLPSPPQTIWQRLGSGALHLTNSTANPLQIVTSSGEISRSHSRCGGVPRDGVWWKARFRGDTIISNFDIGALHSTVGLAGLVSCLDYFAIEWALLSGHEYGLLHLSKMGRVYDLWENFGRLLDEKVKT</sequence>
<gene>
    <name evidence="1" type="ORF">EJB05_55716</name>
</gene>
<reference evidence="1 2" key="1">
    <citation type="journal article" date="2019" name="Sci. Rep.">
        <title>A high-quality genome of Eragrostis curvula grass provides insights into Poaceae evolution and supports new strategies to enhance forage quality.</title>
        <authorList>
            <person name="Carballo J."/>
            <person name="Santos B.A.C.M."/>
            <person name="Zappacosta D."/>
            <person name="Garbus I."/>
            <person name="Selva J.P."/>
            <person name="Gallo C.A."/>
            <person name="Diaz A."/>
            <person name="Albertini E."/>
            <person name="Caccamo M."/>
            <person name="Echenique V."/>
        </authorList>
    </citation>
    <scope>NUCLEOTIDE SEQUENCE [LARGE SCALE GENOMIC DNA]</scope>
    <source>
        <strain evidence="2">cv. Victoria</strain>
        <tissue evidence="1">Leaf</tissue>
    </source>
</reference>
<dbReference type="AlphaFoldDB" id="A0A5J9SIM9"/>
<dbReference type="Gramene" id="TVT98903">
    <property type="protein sequence ID" value="TVT98903"/>
    <property type="gene ID" value="EJB05_55716"/>
</dbReference>
<dbReference type="Proteomes" id="UP000324897">
    <property type="component" value="Unassembled WGS sequence"/>
</dbReference>
<protein>
    <submittedName>
        <fullName evidence="1">Uncharacterized protein</fullName>
    </submittedName>
</protein>
<keyword evidence="2" id="KW-1185">Reference proteome</keyword>
<name>A0A5J9SIM9_9POAL</name>
<feature type="non-terminal residue" evidence="1">
    <location>
        <position position="166"/>
    </location>
</feature>
<evidence type="ECO:0000313" key="2">
    <source>
        <dbReference type="Proteomes" id="UP000324897"/>
    </source>
</evidence>
<organism evidence="1 2">
    <name type="scientific">Eragrostis curvula</name>
    <name type="common">weeping love grass</name>
    <dbReference type="NCBI Taxonomy" id="38414"/>
    <lineage>
        <taxon>Eukaryota</taxon>
        <taxon>Viridiplantae</taxon>
        <taxon>Streptophyta</taxon>
        <taxon>Embryophyta</taxon>
        <taxon>Tracheophyta</taxon>
        <taxon>Spermatophyta</taxon>
        <taxon>Magnoliopsida</taxon>
        <taxon>Liliopsida</taxon>
        <taxon>Poales</taxon>
        <taxon>Poaceae</taxon>
        <taxon>PACMAD clade</taxon>
        <taxon>Chloridoideae</taxon>
        <taxon>Eragrostideae</taxon>
        <taxon>Eragrostidinae</taxon>
        <taxon>Eragrostis</taxon>
    </lineage>
</organism>
<comment type="caution">
    <text evidence="1">The sequence shown here is derived from an EMBL/GenBank/DDBJ whole genome shotgun (WGS) entry which is preliminary data.</text>
</comment>
<evidence type="ECO:0000313" key="1">
    <source>
        <dbReference type="EMBL" id="TVT98903.1"/>
    </source>
</evidence>
<accession>A0A5J9SIM9</accession>
<feature type="non-terminal residue" evidence="1">
    <location>
        <position position="1"/>
    </location>
</feature>
<dbReference type="EMBL" id="RWGY01000786">
    <property type="protein sequence ID" value="TVT98903.1"/>
    <property type="molecule type" value="Genomic_DNA"/>
</dbReference>
<proteinExistence type="predicted"/>